<dbReference type="SUPFAM" id="SSF54373">
    <property type="entry name" value="FAD-linked reductases, C-terminal domain"/>
    <property type="match status" value="1"/>
</dbReference>
<feature type="domain" description="GCVT N-terminal" evidence="3">
    <location>
        <begin position="424"/>
        <end position="701"/>
    </location>
</feature>
<proteinExistence type="inferred from homology"/>
<evidence type="ECO:0000259" key="3">
    <source>
        <dbReference type="Pfam" id="PF01571"/>
    </source>
</evidence>
<dbReference type="GO" id="GO:0005739">
    <property type="term" value="C:mitochondrion"/>
    <property type="evidence" value="ECO:0007669"/>
    <property type="project" value="TreeGrafter"/>
</dbReference>
<evidence type="ECO:0000259" key="5">
    <source>
        <dbReference type="Pfam" id="PF16350"/>
    </source>
</evidence>
<sequence length="820" mass="90448">MKPLPNQAQVVIIGGGVIGCSLAYHLTKLGWTDVVLLERKELTSGTTWHAAGLVGQLRATKNMTMLAQYTSELYATLEEETGQATGFKQNGSISVAPDAGRFEELKRGASMAKCFGLEVEVISPSEALEMYPLLNIDDLVGAVFLPKDGQTNPIDVTQAMAKGAKMRGAKILENVRVSGIQIKDGCATGVKTEQGDILAEIVVNCAGLWGRQVGLMAGVQVPLYAAEHFYIVTDDIGLPPNLPVLRDPSSWIYAKEDAGKMLVGCFEPKSKPRPLNTIPEDFSFGQFPEDWDHFEPAMLNAIHRIPKLEDAGIHTFFNGPESFTPDDRYILGEAPELKNFYVAAGFNSIGIQSGGGAGKVLSEWIVNGFPPLDLWDVDIRRFHPFQANACYLEERTEETLGLLYAMHWPFRQPESSRGVRKSVLHDRLEKAGACFGEMCGWERANWFAPEGMKARYEYSYARQNWFDASAIEHHAAREKVALFDMSSFAKFMVQGQEAEKVLNRICANDVDVASGKVIYTTWLNEQGGIESDLTVTRLQKDVFLVVTAGASQIRDLAWLLKNIPDEAHVNVTDVTSGYAVLSVMGPESRNLLAKLTPADLSNEAFPFGTGKDIEIGYGKALALRMTYVGELGWEIYTPTEFAQDIYDKILAAGTDHGMQLAGMHALNSLRLEKAFRHWGHDISDEDTPLEAGLGFAVKFDKPGGFIGREALLRQKEGLSDVKNGVLKKRLVQFALEDPEPLLYHNEPIWCDGRIVGDLTSGMYGHTLGTSLGMGYVSYEDGVTRDLLHSSVFEIEVAGERHPARASLQAFYDPKSERVRM</sequence>
<dbReference type="Gene3D" id="3.30.1360.120">
    <property type="entry name" value="Probable tRNA modification gtpase trme, domain 1"/>
    <property type="match status" value="1"/>
</dbReference>
<dbReference type="Gene3D" id="3.30.9.10">
    <property type="entry name" value="D-Amino Acid Oxidase, subunit A, domain 2"/>
    <property type="match status" value="1"/>
</dbReference>
<dbReference type="Pfam" id="PF01571">
    <property type="entry name" value="GCV_T"/>
    <property type="match status" value="1"/>
</dbReference>
<dbReference type="EMBL" id="UINC01000432">
    <property type="protein sequence ID" value="SUZ55171.1"/>
    <property type="molecule type" value="Genomic_DNA"/>
</dbReference>
<comment type="similarity">
    <text evidence="1">Belongs to the GcvT family.</text>
</comment>
<dbReference type="Pfam" id="PF08669">
    <property type="entry name" value="GCV_T_C"/>
    <property type="match status" value="1"/>
</dbReference>
<dbReference type="InterPro" id="IPR006222">
    <property type="entry name" value="GCVT_N"/>
</dbReference>
<organism evidence="6">
    <name type="scientific">marine metagenome</name>
    <dbReference type="NCBI Taxonomy" id="408172"/>
    <lineage>
        <taxon>unclassified sequences</taxon>
        <taxon>metagenomes</taxon>
        <taxon>ecological metagenomes</taxon>
    </lineage>
</organism>
<dbReference type="AlphaFoldDB" id="A0A381NKU2"/>
<dbReference type="PANTHER" id="PTHR43757:SF15">
    <property type="entry name" value="PYRUVATE DEHYDROGENASE PHOSPHATASE REGULATORY SUBUNIT, MITOCHONDRIAL-LIKE"/>
    <property type="match status" value="1"/>
</dbReference>
<dbReference type="PANTHER" id="PTHR43757">
    <property type="entry name" value="AMINOMETHYLTRANSFERASE"/>
    <property type="match status" value="1"/>
</dbReference>
<dbReference type="InterPro" id="IPR032503">
    <property type="entry name" value="FAO_M"/>
</dbReference>
<gene>
    <name evidence="6" type="ORF">METZ01_LOCUS8025</name>
</gene>
<dbReference type="Gene3D" id="3.30.70.1400">
    <property type="entry name" value="Aminomethyltransferase beta-barrel domains"/>
    <property type="match status" value="1"/>
</dbReference>
<dbReference type="SUPFAM" id="SSF103025">
    <property type="entry name" value="Folate-binding domain"/>
    <property type="match status" value="1"/>
</dbReference>
<dbReference type="InterPro" id="IPR036188">
    <property type="entry name" value="FAD/NAD-bd_sf"/>
</dbReference>
<protein>
    <recommendedName>
        <fullName evidence="7">FAD dependent oxidoreductase domain-containing protein</fullName>
    </recommendedName>
</protein>
<dbReference type="Pfam" id="PF01266">
    <property type="entry name" value="DAO"/>
    <property type="match status" value="1"/>
</dbReference>
<dbReference type="InterPro" id="IPR013977">
    <property type="entry name" value="GcvT_C"/>
</dbReference>
<feature type="domain" description="Aminomethyltransferase C-terminal" evidence="4">
    <location>
        <begin position="728"/>
        <end position="812"/>
    </location>
</feature>
<dbReference type="SUPFAM" id="SSF51905">
    <property type="entry name" value="FAD/NAD(P)-binding domain"/>
    <property type="match status" value="1"/>
</dbReference>
<evidence type="ECO:0000313" key="6">
    <source>
        <dbReference type="EMBL" id="SUZ55171.1"/>
    </source>
</evidence>
<dbReference type="InterPro" id="IPR027266">
    <property type="entry name" value="TrmE/GcvT-like"/>
</dbReference>
<evidence type="ECO:0008006" key="7">
    <source>
        <dbReference type="Google" id="ProtNLM"/>
    </source>
</evidence>
<evidence type="ECO:0000256" key="1">
    <source>
        <dbReference type="ARBA" id="ARBA00008609"/>
    </source>
</evidence>
<feature type="domain" description="FAD dependent oxidoreductase central" evidence="5">
    <location>
        <begin position="367"/>
        <end position="422"/>
    </location>
</feature>
<dbReference type="Gene3D" id="2.40.30.110">
    <property type="entry name" value="Aminomethyltransferase beta-barrel domains"/>
    <property type="match status" value="1"/>
</dbReference>
<name>A0A381NKU2_9ZZZZ</name>
<evidence type="ECO:0000259" key="2">
    <source>
        <dbReference type="Pfam" id="PF01266"/>
    </source>
</evidence>
<dbReference type="InterPro" id="IPR029043">
    <property type="entry name" value="GcvT/YgfZ_C"/>
</dbReference>
<dbReference type="Gene3D" id="3.50.50.60">
    <property type="entry name" value="FAD/NAD(P)-binding domain"/>
    <property type="match status" value="1"/>
</dbReference>
<dbReference type="InterPro" id="IPR028896">
    <property type="entry name" value="GcvT/YgfZ/DmdA"/>
</dbReference>
<reference evidence="6" key="1">
    <citation type="submission" date="2018-05" db="EMBL/GenBank/DDBJ databases">
        <authorList>
            <person name="Lanie J.A."/>
            <person name="Ng W.-L."/>
            <person name="Kazmierczak K.M."/>
            <person name="Andrzejewski T.M."/>
            <person name="Davidsen T.M."/>
            <person name="Wayne K.J."/>
            <person name="Tettelin H."/>
            <person name="Glass J.I."/>
            <person name="Rusch D."/>
            <person name="Podicherti R."/>
            <person name="Tsui H.-C.T."/>
            <person name="Winkler M.E."/>
        </authorList>
    </citation>
    <scope>NUCLEOTIDE SEQUENCE</scope>
</reference>
<dbReference type="SUPFAM" id="SSF101790">
    <property type="entry name" value="Aminomethyltransferase beta-barrel domain"/>
    <property type="match status" value="1"/>
</dbReference>
<dbReference type="PROSITE" id="PS51257">
    <property type="entry name" value="PROKAR_LIPOPROTEIN"/>
    <property type="match status" value="1"/>
</dbReference>
<dbReference type="Pfam" id="PF16350">
    <property type="entry name" value="FAO_M"/>
    <property type="match status" value="1"/>
</dbReference>
<feature type="domain" description="FAD dependent oxidoreductase" evidence="2">
    <location>
        <begin position="10"/>
        <end position="364"/>
    </location>
</feature>
<accession>A0A381NKU2</accession>
<evidence type="ECO:0000259" key="4">
    <source>
        <dbReference type="Pfam" id="PF08669"/>
    </source>
</evidence>
<dbReference type="InterPro" id="IPR006076">
    <property type="entry name" value="FAD-dep_OxRdtase"/>
</dbReference>